<evidence type="ECO:0000313" key="2">
    <source>
        <dbReference type="EMBL" id="GAD04502.1"/>
    </source>
</evidence>
<reference evidence="3" key="1">
    <citation type="journal article" date="2013" name="Genome">
        <title>Draft Genome Sequences of Porphyromonas crevioricanis JCM 15906T and Porphyromonas cansulci JCM 13913T Isolated from a Canine Oral Cavity.</title>
        <authorList>
            <person name="Sakamoto M."/>
            <person name="Tanaka N."/>
            <person name="Shiwa Y."/>
            <person name="Yoshikawa H."/>
            <person name="Ohkuma M."/>
        </authorList>
    </citation>
    <scope>NUCLEOTIDE SEQUENCE [LARGE SCALE GENOMIC DNA]</scope>
    <source>
        <strain evidence="3">JCM 15906</strain>
    </source>
</reference>
<dbReference type="EMBL" id="BAOU01000005">
    <property type="protein sequence ID" value="GAD04502.1"/>
    <property type="molecule type" value="Genomic_DNA"/>
</dbReference>
<dbReference type="InterPro" id="IPR008160">
    <property type="entry name" value="Collagen"/>
</dbReference>
<reference evidence="2 3" key="2">
    <citation type="journal article" date="2013" name="Genome Announc.">
        <title>Draft Genome Sequences of Porphyromonas crevioricanis JCM 15906T and Porphyromonas cansulci JCM 13913T Isolated from a Canine Oral Cavity.</title>
        <authorList>
            <person name="Sakamoto M."/>
            <person name="Tanaka N."/>
            <person name="Shiwa Y."/>
            <person name="Yoshikawa H."/>
            <person name="Ohkuma M."/>
        </authorList>
    </citation>
    <scope>NUCLEOTIDE SEQUENCE [LARGE SCALE GENOMIC DNA]</scope>
    <source>
        <strain evidence="2 3">JCM 15906</strain>
    </source>
</reference>
<proteinExistence type="predicted"/>
<gene>
    <name evidence="2" type="ORF">PORCRE_188</name>
</gene>
<feature type="region of interest" description="Disordered" evidence="1">
    <location>
        <begin position="1"/>
        <end position="41"/>
    </location>
</feature>
<name>S4NFY1_9PORP</name>
<evidence type="ECO:0000313" key="3">
    <source>
        <dbReference type="Proteomes" id="UP000018031"/>
    </source>
</evidence>
<feature type="compositionally biased region" description="Basic and acidic residues" evidence="1">
    <location>
        <begin position="1"/>
        <end position="15"/>
    </location>
</feature>
<evidence type="ECO:0000256" key="1">
    <source>
        <dbReference type="SAM" id="MobiDB-lite"/>
    </source>
</evidence>
<dbReference type="Gene3D" id="1.20.5.320">
    <property type="entry name" value="6-Phosphogluconate Dehydrogenase, domain 3"/>
    <property type="match status" value="1"/>
</dbReference>
<protein>
    <submittedName>
        <fullName evidence="2">ORF38</fullName>
    </submittedName>
</protein>
<organism evidence="2 3">
    <name type="scientific">Porphyromonas crevioricanis JCM 15906</name>
    <dbReference type="NCBI Taxonomy" id="1305617"/>
    <lineage>
        <taxon>Bacteria</taxon>
        <taxon>Pseudomonadati</taxon>
        <taxon>Bacteroidota</taxon>
        <taxon>Bacteroidia</taxon>
        <taxon>Bacteroidales</taxon>
        <taxon>Porphyromonadaceae</taxon>
        <taxon>Porphyromonas</taxon>
    </lineage>
</organism>
<dbReference type="RefSeq" id="WP_023936018.1">
    <property type="nucleotide sequence ID" value="NZ_BAOU01000005.1"/>
</dbReference>
<dbReference type="AlphaFoldDB" id="S4NFY1"/>
<accession>S4NFY1</accession>
<comment type="caution">
    <text evidence="2">The sequence shown here is derived from an EMBL/GenBank/DDBJ whole genome shotgun (WGS) entry which is preliminary data.</text>
</comment>
<sequence>MVARGRKGDKGDKGDAGLQGLQGPKGDRGIPGTPGANGKSSYTHIAYADTLSGGGFSQNPSGKKYIGTYTDFVQADSSDPGRYKWSLIKVR</sequence>
<dbReference type="Proteomes" id="UP000018031">
    <property type="component" value="Unassembled WGS sequence"/>
</dbReference>
<dbReference type="Pfam" id="PF01391">
    <property type="entry name" value="Collagen"/>
    <property type="match status" value="1"/>
</dbReference>